<name>A0ABZ3HBC9_9BACT</name>
<dbReference type="SUPFAM" id="SSF75169">
    <property type="entry name" value="DsrEFH-like"/>
    <property type="match status" value="1"/>
</dbReference>
<sequence length="167" mass="18732">MKNVSITRIIAALALTLFIPTVWADDEDDVVKIVYQCDFPDVQRVHLMLNTLNNAVKYYEKNLIQYEIDVVALGPCLQYFMKDFKGTGFAAKPYLERGGPTGEGTRKRFNGLKLLGGDNITFFACQNTMDKKNVKASQIADNVEITPGGIVKVIDDQRDGFAYIKIQ</sequence>
<evidence type="ECO:0008006" key="4">
    <source>
        <dbReference type="Google" id="ProtNLM"/>
    </source>
</evidence>
<keyword evidence="1" id="KW-0732">Signal</keyword>
<feature type="chain" id="PRO_5045192077" description="DsrE family protein" evidence="1">
    <location>
        <begin position="25"/>
        <end position="167"/>
    </location>
</feature>
<evidence type="ECO:0000313" key="3">
    <source>
        <dbReference type="Proteomes" id="UP001447842"/>
    </source>
</evidence>
<dbReference type="EMBL" id="CP147920">
    <property type="protein sequence ID" value="XAU15827.1"/>
    <property type="molecule type" value="Genomic_DNA"/>
</dbReference>
<keyword evidence="3" id="KW-1185">Reference proteome</keyword>
<feature type="signal peptide" evidence="1">
    <location>
        <begin position="1"/>
        <end position="24"/>
    </location>
</feature>
<dbReference type="Gene3D" id="3.40.1260.10">
    <property type="entry name" value="DsrEFH-like"/>
    <property type="match status" value="1"/>
</dbReference>
<organism evidence="2 3">
    <name type="scientific">Sulfurimonas diazotrophicus</name>
    <dbReference type="NCBI Taxonomy" id="3131939"/>
    <lineage>
        <taxon>Bacteria</taxon>
        <taxon>Pseudomonadati</taxon>
        <taxon>Campylobacterota</taxon>
        <taxon>Epsilonproteobacteria</taxon>
        <taxon>Campylobacterales</taxon>
        <taxon>Sulfurimonadaceae</taxon>
        <taxon>Sulfurimonas</taxon>
    </lineage>
</organism>
<dbReference type="PANTHER" id="PTHR37691">
    <property type="entry name" value="BLR3518 PROTEIN"/>
    <property type="match status" value="1"/>
</dbReference>
<accession>A0ABZ3HBC9</accession>
<dbReference type="Proteomes" id="UP001447842">
    <property type="component" value="Chromosome"/>
</dbReference>
<dbReference type="InterPro" id="IPR027396">
    <property type="entry name" value="DsrEFH-like"/>
</dbReference>
<evidence type="ECO:0000256" key="1">
    <source>
        <dbReference type="SAM" id="SignalP"/>
    </source>
</evidence>
<protein>
    <recommendedName>
        <fullName evidence="4">DsrE family protein</fullName>
    </recommendedName>
</protein>
<dbReference type="PANTHER" id="PTHR37691:SF1">
    <property type="entry name" value="BLR3518 PROTEIN"/>
    <property type="match status" value="1"/>
</dbReference>
<proteinExistence type="predicted"/>
<reference evidence="2 3" key="1">
    <citation type="submission" date="2024-03" db="EMBL/GenBank/DDBJ databases">
        <title>Sulfurimonas sp. HSL3-1.</title>
        <authorList>
            <person name="Wang S."/>
        </authorList>
    </citation>
    <scope>NUCLEOTIDE SEQUENCE [LARGE SCALE GENOMIC DNA]</scope>
    <source>
        <strain evidence="2 3">HSL3-1</strain>
    </source>
</reference>
<evidence type="ECO:0000313" key="2">
    <source>
        <dbReference type="EMBL" id="XAU15827.1"/>
    </source>
</evidence>
<gene>
    <name evidence="2" type="ORF">WCY31_03780</name>
</gene>
<dbReference type="RefSeq" id="WP_345973196.1">
    <property type="nucleotide sequence ID" value="NZ_CP147920.1"/>
</dbReference>